<proteinExistence type="predicted"/>
<keyword evidence="2" id="KW-1185">Reference proteome</keyword>
<organism evidence="1 2">
    <name type="scientific">Pelobates cultripes</name>
    <name type="common">Western spadefoot toad</name>
    <dbReference type="NCBI Taxonomy" id="61616"/>
    <lineage>
        <taxon>Eukaryota</taxon>
        <taxon>Metazoa</taxon>
        <taxon>Chordata</taxon>
        <taxon>Craniata</taxon>
        <taxon>Vertebrata</taxon>
        <taxon>Euteleostomi</taxon>
        <taxon>Amphibia</taxon>
        <taxon>Batrachia</taxon>
        <taxon>Anura</taxon>
        <taxon>Pelobatoidea</taxon>
        <taxon>Pelobatidae</taxon>
        <taxon>Pelobates</taxon>
    </lineage>
</organism>
<gene>
    <name evidence="1" type="ORF">PECUL_23A005176</name>
</gene>
<protein>
    <submittedName>
        <fullName evidence="1">Uncharacterized protein</fullName>
    </submittedName>
</protein>
<dbReference type="AlphaFoldDB" id="A0AAD1SMK7"/>
<evidence type="ECO:0000313" key="1">
    <source>
        <dbReference type="EMBL" id="CAH2303366.1"/>
    </source>
</evidence>
<feature type="non-terminal residue" evidence="1">
    <location>
        <position position="55"/>
    </location>
</feature>
<reference evidence="1" key="1">
    <citation type="submission" date="2022-03" db="EMBL/GenBank/DDBJ databases">
        <authorList>
            <person name="Alioto T."/>
            <person name="Alioto T."/>
            <person name="Gomez Garrido J."/>
        </authorList>
    </citation>
    <scope>NUCLEOTIDE SEQUENCE</scope>
</reference>
<dbReference type="Proteomes" id="UP001295444">
    <property type="component" value="Chromosome 06"/>
</dbReference>
<name>A0AAD1SMK7_PELCU</name>
<accession>A0AAD1SMK7</accession>
<dbReference type="Gene3D" id="3.30.70.1820">
    <property type="entry name" value="L1 transposable element, RRM domain"/>
    <property type="match status" value="1"/>
</dbReference>
<evidence type="ECO:0000313" key="2">
    <source>
        <dbReference type="Proteomes" id="UP001295444"/>
    </source>
</evidence>
<dbReference type="EMBL" id="OW240917">
    <property type="protein sequence ID" value="CAH2303366.1"/>
    <property type="molecule type" value="Genomic_DNA"/>
</dbReference>
<feature type="non-terminal residue" evidence="1">
    <location>
        <position position="1"/>
    </location>
</feature>
<sequence length="55" mass="6168">IPKPASSNPGTSRDIIVRFQQTQDRLAFVAAIRSKSPLRLEEHTLAFYPDLSRAT</sequence>